<evidence type="ECO:0000256" key="1">
    <source>
        <dbReference type="SAM" id="SignalP"/>
    </source>
</evidence>
<dbReference type="EMBL" id="JAKIKS010000017">
    <property type="protein sequence ID" value="MCL1124056.1"/>
    <property type="molecule type" value="Genomic_DNA"/>
</dbReference>
<evidence type="ECO:0000313" key="3">
    <source>
        <dbReference type="EMBL" id="MCL1124056.1"/>
    </source>
</evidence>
<name>A0ABT0LA69_9GAMM</name>
<dbReference type="RefSeq" id="WP_248939341.1">
    <property type="nucleotide sequence ID" value="NZ_JAKIKS010000017.1"/>
</dbReference>
<gene>
    <name evidence="3" type="ORF">L2764_06085</name>
</gene>
<proteinExistence type="predicted"/>
<reference evidence="3 4" key="1">
    <citation type="submission" date="2022-01" db="EMBL/GenBank/DDBJ databases">
        <title>Whole genome-based taxonomy of the Shewanellaceae.</title>
        <authorList>
            <person name="Martin-Rodriguez A.J."/>
        </authorList>
    </citation>
    <scope>NUCLEOTIDE SEQUENCE [LARGE SCALE GENOMIC DNA]</scope>
    <source>
        <strain evidence="3 4">DSM 17177</strain>
    </source>
</reference>
<evidence type="ECO:0000313" key="4">
    <source>
        <dbReference type="Proteomes" id="UP001203423"/>
    </source>
</evidence>
<dbReference type="Proteomes" id="UP001203423">
    <property type="component" value="Unassembled WGS sequence"/>
</dbReference>
<protein>
    <submittedName>
        <fullName evidence="3">DUF1311 domain-containing protein</fullName>
    </submittedName>
</protein>
<feature type="signal peptide" evidence="1">
    <location>
        <begin position="1"/>
        <end position="21"/>
    </location>
</feature>
<organism evidence="3 4">
    <name type="scientific">Shewanella surugensis</name>
    <dbReference type="NCBI Taxonomy" id="212020"/>
    <lineage>
        <taxon>Bacteria</taxon>
        <taxon>Pseudomonadati</taxon>
        <taxon>Pseudomonadota</taxon>
        <taxon>Gammaproteobacteria</taxon>
        <taxon>Alteromonadales</taxon>
        <taxon>Shewanellaceae</taxon>
        <taxon>Shewanella</taxon>
    </lineage>
</organism>
<keyword evidence="1" id="KW-0732">Signal</keyword>
<feature type="chain" id="PRO_5045802552" evidence="1">
    <location>
        <begin position="22"/>
        <end position="154"/>
    </location>
</feature>
<feature type="domain" description="Lysozyme inhibitor LprI-like N-terminal" evidence="2">
    <location>
        <begin position="29"/>
        <end position="124"/>
    </location>
</feature>
<dbReference type="Pfam" id="PF07007">
    <property type="entry name" value="LprI"/>
    <property type="match status" value="1"/>
</dbReference>
<dbReference type="InterPro" id="IPR009739">
    <property type="entry name" value="LprI-like_N"/>
</dbReference>
<sequence>MTYLTFIAFFLAFMSSSAVFAKEPNRCLSKAYTQMEMNRCAGVGLEEADVQLNRVYKKIKTVYSEDKVFLGKLKSAQLAWITSRDADFDLQYPHKEEPRYYGSVFPMCAADHKVQLTLKRVAFLKQWLVGTEEGDVCSGSQMTQWQLTERLKTQ</sequence>
<dbReference type="Gene3D" id="1.20.1270.180">
    <property type="match status" value="1"/>
</dbReference>
<comment type="caution">
    <text evidence="3">The sequence shown here is derived from an EMBL/GenBank/DDBJ whole genome shotgun (WGS) entry which is preliminary data.</text>
</comment>
<evidence type="ECO:0000259" key="2">
    <source>
        <dbReference type="Pfam" id="PF07007"/>
    </source>
</evidence>
<keyword evidence="4" id="KW-1185">Reference proteome</keyword>
<accession>A0ABT0LA69</accession>